<gene>
    <name evidence="1" type="ORF">A2U01_0012157</name>
</gene>
<keyword evidence="2" id="KW-1185">Reference proteome</keyword>
<evidence type="ECO:0000313" key="2">
    <source>
        <dbReference type="Proteomes" id="UP000265520"/>
    </source>
</evidence>
<reference evidence="1 2" key="1">
    <citation type="journal article" date="2018" name="Front. Plant Sci.">
        <title>Red Clover (Trifolium pratense) and Zigzag Clover (T. medium) - A Picture of Genomic Similarities and Differences.</title>
        <authorList>
            <person name="Dluhosova J."/>
            <person name="Istvanek J."/>
            <person name="Nedelnik J."/>
            <person name="Repkova J."/>
        </authorList>
    </citation>
    <scope>NUCLEOTIDE SEQUENCE [LARGE SCALE GENOMIC DNA]</scope>
    <source>
        <strain evidence="2">cv. 10/8</strain>
        <tissue evidence="1">Leaf</tissue>
    </source>
</reference>
<protein>
    <submittedName>
        <fullName evidence="1">NBS resistance protein</fullName>
    </submittedName>
</protein>
<evidence type="ECO:0000313" key="1">
    <source>
        <dbReference type="EMBL" id="MCH91231.1"/>
    </source>
</evidence>
<dbReference type="EMBL" id="LXQA010019983">
    <property type="protein sequence ID" value="MCH91231.1"/>
    <property type="molecule type" value="Genomic_DNA"/>
</dbReference>
<dbReference type="AlphaFoldDB" id="A0A392MUS8"/>
<dbReference type="PANTHER" id="PTHR31286:SF60">
    <property type="entry name" value="PROTEIN, PUTATIVE-RELATED"/>
    <property type="match status" value="1"/>
</dbReference>
<organism evidence="1 2">
    <name type="scientific">Trifolium medium</name>
    <dbReference type="NCBI Taxonomy" id="97028"/>
    <lineage>
        <taxon>Eukaryota</taxon>
        <taxon>Viridiplantae</taxon>
        <taxon>Streptophyta</taxon>
        <taxon>Embryophyta</taxon>
        <taxon>Tracheophyta</taxon>
        <taxon>Spermatophyta</taxon>
        <taxon>Magnoliopsida</taxon>
        <taxon>eudicotyledons</taxon>
        <taxon>Gunneridae</taxon>
        <taxon>Pentapetalae</taxon>
        <taxon>rosids</taxon>
        <taxon>fabids</taxon>
        <taxon>Fabales</taxon>
        <taxon>Fabaceae</taxon>
        <taxon>Papilionoideae</taxon>
        <taxon>50 kb inversion clade</taxon>
        <taxon>NPAAA clade</taxon>
        <taxon>Hologalegina</taxon>
        <taxon>IRL clade</taxon>
        <taxon>Trifolieae</taxon>
        <taxon>Trifolium</taxon>
    </lineage>
</organism>
<sequence>MILLMELPQEYWRHRTLFEIASAIGTPLSLDESTKNRVFGHYALILVDMDLSRRVFDEIMVERDGYTFNLEVVYERLPDVCSHCKVIGLNILTSRVKETQASTSTAIVTPAPVLVVPPQNYSDNNDAPVKIVQQHDNKTYEIPLHIVQQQENIITSMLDNGIAPVTVPTIEQHEHIVMENSHVAERIT</sequence>
<feature type="non-terminal residue" evidence="1">
    <location>
        <position position="188"/>
    </location>
</feature>
<proteinExistence type="predicted"/>
<accession>A0A392MUS8</accession>
<dbReference type="Proteomes" id="UP000265520">
    <property type="component" value="Unassembled WGS sequence"/>
</dbReference>
<dbReference type="PANTHER" id="PTHR31286">
    <property type="entry name" value="GLYCINE-RICH CELL WALL STRUCTURAL PROTEIN 1.8-LIKE"/>
    <property type="match status" value="1"/>
</dbReference>
<comment type="caution">
    <text evidence="1">The sequence shown here is derived from an EMBL/GenBank/DDBJ whole genome shotgun (WGS) entry which is preliminary data.</text>
</comment>
<dbReference type="InterPro" id="IPR040256">
    <property type="entry name" value="At4g02000-like"/>
</dbReference>
<name>A0A392MUS8_9FABA</name>